<dbReference type="PROSITE" id="PS50222">
    <property type="entry name" value="EF_HAND_2"/>
    <property type="match status" value="4"/>
</dbReference>
<keyword evidence="5" id="KW-0677">Repeat</keyword>
<evidence type="ECO:0000256" key="5">
    <source>
        <dbReference type="ARBA" id="ARBA00022737"/>
    </source>
</evidence>
<dbReference type="STRING" id="29655.A0A0K9P0Z7"/>
<accession>A0A0K9P0Z7</accession>
<evidence type="ECO:0000256" key="6">
    <source>
        <dbReference type="ARBA" id="ARBA00022837"/>
    </source>
</evidence>
<dbReference type="CDD" id="cd00051">
    <property type="entry name" value="EFh"/>
    <property type="match status" value="2"/>
</dbReference>
<reference evidence="9" key="1">
    <citation type="journal article" date="2016" name="Nature">
        <title>The genome of the seagrass Zostera marina reveals angiosperm adaptation to the sea.</title>
        <authorList>
            <person name="Olsen J.L."/>
            <person name="Rouze P."/>
            <person name="Verhelst B."/>
            <person name="Lin Y.-C."/>
            <person name="Bayer T."/>
            <person name="Collen J."/>
            <person name="Dattolo E."/>
            <person name="De Paoli E."/>
            <person name="Dittami S."/>
            <person name="Maumus F."/>
            <person name="Michel G."/>
            <person name="Kersting A."/>
            <person name="Lauritano C."/>
            <person name="Lohaus R."/>
            <person name="Toepel M."/>
            <person name="Tonon T."/>
            <person name="Vanneste K."/>
            <person name="Amirebrahimi M."/>
            <person name="Brakel J."/>
            <person name="Bostroem C."/>
            <person name="Chovatia M."/>
            <person name="Grimwood J."/>
            <person name="Jenkins J.W."/>
            <person name="Jueterbock A."/>
            <person name="Mraz A."/>
            <person name="Stam W.T."/>
            <person name="Tice H."/>
            <person name="Bornberg-Bauer E."/>
            <person name="Green P.J."/>
            <person name="Pearson G.A."/>
            <person name="Procaccini G."/>
            <person name="Duarte C.M."/>
            <person name="Schmutz J."/>
            <person name="Reusch T.B.H."/>
            <person name="Van de Peer Y."/>
        </authorList>
    </citation>
    <scope>NUCLEOTIDE SEQUENCE [LARGE SCALE GENOMIC DNA]</scope>
    <source>
        <strain evidence="9">cv. Finnish</strain>
    </source>
</reference>
<dbReference type="PROSITE" id="PS00018">
    <property type="entry name" value="EF_HAND_1"/>
    <property type="match status" value="4"/>
</dbReference>
<dbReference type="GO" id="GO:0005737">
    <property type="term" value="C:cytoplasm"/>
    <property type="evidence" value="ECO:0000318"/>
    <property type="project" value="GO_Central"/>
</dbReference>
<dbReference type="Gene3D" id="1.10.238.10">
    <property type="entry name" value="EF-hand"/>
    <property type="match status" value="3"/>
</dbReference>
<evidence type="ECO:0000256" key="2">
    <source>
        <dbReference type="ARBA" id="ARBA00020786"/>
    </source>
</evidence>
<keyword evidence="4" id="KW-0479">Metal-binding</keyword>
<dbReference type="InterPro" id="IPR050230">
    <property type="entry name" value="CALM/Myosin/TropC-like"/>
</dbReference>
<dbReference type="PANTHER" id="PTHR23048:SF53">
    <property type="entry name" value="CALMODULIN"/>
    <property type="match status" value="1"/>
</dbReference>
<comment type="caution">
    <text evidence="8">The sequence shown here is derived from an EMBL/GenBank/DDBJ whole genome shotgun (WGS) entry which is preliminary data.</text>
</comment>
<evidence type="ECO:0000313" key="9">
    <source>
        <dbReference type="Proteomes" id="UP000036987"/>
    </source>
</evidence>
<keyword evidence="6" id="KW-0106">Calcium</keyword>
<evidence type="ECO:0000259" key="7">
    <source>
        <dbReference type="PROSITE" id="PS50222"/>
    </source>
</evidence>
<dbReference type="SUPFAM" id="SSF47473">
    <property type="entry name" value="EF-hand"/>
    <property type="match status" value="1"/>
</dbReference>
<dbReference type="FunFam" id="1.10.238.10:FF:000006">
    <property type="entry name" value="Calmodulin 1"/>
    <property type="match status" value="1"/>
</dbReference>
<dbReference type="InterPro" id="IPR011992">
    <property type="entry name" value="EF-hand-dom_pair"/>
</dbReference>
<organism evidence="8 9">
    <name type="scientific">Zostera marina</name>
    <name type="common">Eelgrass</name>
    <dbReference type="NCBI Taxonomy" id="29655"/>
    <lineage>
        <taxon>Eukaryota</taxon>
        <taxon>Viridiplantae</taxon>
        <taxon>Streptophyta</taxon>
        <taxon>Embryophyta</taxon>
        <taxon>Tracheophyta</taxon>
        <taxon>Spermatophyta</taxon>
        <taxon>Magnoliopsida</taxon>
        <taxon>Liliopsida</taxon>
        <taxon>Zosteraceae</taxon>
        <taxon>Zostera</taxon>
    </lineage>
</organism>
<dbReference type="SMART" id="SM00054">
    <property type="entry name" value="EFh"/>
    <property type="match status" value="4"/>
</dbReference>
<dbReference type="AlphaFoldDB" id="A0A0K9P0Z7"/>
<dbReference type="InterPro" id="IPR018247">
    <property type="entry name" value="EF_Hand_1_Ca_BS"/>
</dbReference>
<dbReference type="PANTHER" id="PTHR23048">
    <property type="entry name" value="MYOSIN LIGHT CHAIN 1, 3"/>
    <property type="match status" value="1"/>
</dbReference>
<evidence type="ECO:0000256" key="1">
    <source>
        <dbReference type="ARBA" id="ARBA00009763"/>
    </source>
</evidence>
<name>A0A0K9P0Z7_ZOSMR</name>
<gene>
    <name evidence="8" type="ORF">ZOSMA_44G00430</name>
</gene>
<sequence>MEDHRIKEFKEAFSLFDKDGDGSITTKELGTVMRSLGQNPTEAELQEMINDVDVDGNGTIDFPEFLTLMARKVKNNESEDELKEAFRVFDKDQNGFISAEELRHVMTNLGEKLTDADVTEMIREADADGDGQINYDEFVKVMLAKRKGQEMSMDNTERGVDSGSSHGSGIVGGLKAWRKKKFRAPAGACTIL</sequence>
<evidence type="ECO:0000313" key="8">
    <source>
        <dbReference type="EMBL" id="KMZ62643.1"/>
    </source>
</evidence>
<dbReference type="Proteomes" id="UP000036987">
    <property type="component" value="Unassembled WGS sequence"/>
</dbReference>
<keyword evidence="9" id="KW-1185">Reference proteome</keyword>
<evidence type="ECO:0000256" key="3">
    <source>
        <dbReference type="ARBA" id="ARBA00022481"/>
    </source>
</evidence>
<feature type="domain" description="EF-hand" evidence="7">
    <location>
        <begin position="40"/>
        <end position="75"/>
    </location>
</feature>
<dbReference type="InterPro" id="IPR002048">
    <property type="entry name" value="EF_hand_dom"/>
</dbReference>
<feature type="domain" description="EF-hand" evidence="7">
    <location>
        <begin position="77"/>
        <end position="112"/>
    </location>
</feature>
<dbReference type="OrthoDB" id="26525at2759"/>
<feature type="domain" description="EF-hand" evidence="7">
    <location>
        <begin position="4"/>
        <end position="39"/>
    </location>
</feature>
<evidence type="ECO:0000256" key="4">
    <source>
        <dbReference type="ARBA" id="ARBA00022723"/>
    </source>
</evidence>
<feature type="domain" description="EF-hand" evidence="7">
    <location>
        <begin position="113"/>
        <end position="148"/>
    </location>
</feature>
<dbReference type="GO" id="GO:0030234">
    <property type="term" value="F:enzyme regulator activity"/>
    <property type="evidence" value="ECO:0000318"/>
    <property type="project" value="GO_Central"/>
</dbReference>
<keyword evidence="3" id="KW-0488">Methylation</keyword>
<dbReference type="Pfam" id="PF13499">
    <property type="entry name" value="EF-hand_7"/>
    <property type="match status" value="2"/>
</dbReference>
<dbReference type="FunFam" id="1.10.238.10:FF:000034">
    <property type="entry name" value="Calmodulin"/>
    <property type="match status" value="1"/>
</dbReference>
<proteinExistence type="inferred from homology"/>
<comment type="similarity">
    <text evidence="1">Belongs to the calmodulin family.</text>
</comment>
<dbReference type="EMBL" id="LFYR01001330">
    <property type="protein sequence ID" value="KMZ62643.1"/>
    <property type="molecule type" value="Genomic_DNA"/>
</dbReference>
<dbReference type="GO" id="GO:0005509">
    <property type="term" value="F:calcium ion binding"/>
    <property type="evidence" value="ECO:0000318"/>
    <property type="project" value="GO_Central"/>
</dbReference>
<protein>
    <recommendedName>
        <fullName evidence="2">Calmodulin</fullName>
    </recommendedName>
</protein>